<evidence type="ECO:0000313" key="2">
    <source>
        <dbReference type="Proteomes" id="UP000322667"/>
    </source>
</evidence>
<organism evidence="1 2">
    <name type="scientific">Gossypium tomentosum</name>
    <name type="common">Hawaiian cotton</name>
    <name type="synonym">Gossypium sandvicense</name>
    <dbReference type="NCBI Taxonomy" id="34277"/>
    <lineage>
        <taxon>Eukaryota</taxon>
        <taxon>Viridiplantae</taxon>
        <taxon>Streptophyta</taxon>
        <taxon>Embryophyta</taxon>
        <taxon>Tracheophyta</taxon>
        <taxon>Spermatophyta</taxon>
        <taxon>Magnoliopsida</taxon>
        <taxon>eudicotyledons</taxon>
        <taxon>Gunneridae</taxon>
        <taxon>Pentapetalae</taxon>
        <taxon>rosids</taxon>
        <taxon>malvids</taxon>
        <taxon>Malvales</taxon>
        <taxon>Malvaceae</taxon>
        <taxon>Malvoideae</taxon>
        <taxon>Gossypium</taxon>
    </lineage>
</organism>
<reference evidence="1 2" key="1">
    <citation type="submission" date="2019-07" db="EMBL/GenBank/DDBJ databases">
        <title>WGS assembly of Gossypium tomentosum.</title>
        <authorList>
            <person name="Chen Z.J."/>
            <person name="Sreedasyam A."/>
            <person name="Ando A."/>
            <person name="Song Q."/>
            <person name="De L."/>
            <person name="Hulse-Kemp A."/>
            <person name="Ding M."/>
            <person name="Ye W."/>
            <person name="Kirkbride R."/>
            <person name="Jenkins J."/>
            <person name="Plott C."/>
            <person name="Lovell J."/>
            <person name="Lin Y.-M."/>
            <person name="Vaughn R."/>
            <person name="Liu B."/>
            <person name="Li W."/>
            <person name="Simpson S."/>
            <person name="Scheffler B."/>
            <person name="Saski C."/>
            <person name="Grover C."/>
            <person name="Hu G."/>
            <person name="Conover J."/>
            <person name="Carlson J."/>
            <person name="Shu S."/>
            <person name="Boston L."/>
            <person name="Williams M."/>
            <person name="Peterson D."/>
            <person name="Mcgee K."/>
            <person name="Jones D."/>
            <person name="Wendel J."/>
            <person name="Stelly D."/>
            <person name="Grimwood J."/>
            <person name="Schmutz J."/>
        </authorList>
    </citation>
    <scope>NUCLEOTIDE SEQUENCE [LARGE SCALE GENOMIC DNA]</scope>
    <source>
        <strain evidence="1">7179.01</strain>
    </source>
</reference>
<accession>A0A5D2KKB3</accession>
<dbReference type="Proteomes" id="UP000322667">
    <property type="component" value="Chromosome D06"/>
</dbReference>
<keyword evidence="2" id="KW-1185">Reference proteome</keyword>
<sequence>MASILLEKASVDLARRHSTREDLTLLRREGRKLLQLRRESILETLGVSGIRVV</sequence>
<evidence type="ECO:0000313" key="1">
    <source>
        <dbReference type="EMBL" id="TYH67240.1"/>
    </source>
</evidence>
<dbReference type="EMBL" id="CM017628">
    <property type="protein sequence ID" value="TYH67240.1"/>
    <property type="molecule type" value="Genomic_DNA"/>
</dbReference>
<gene>
    <name evidence="1" type="ORF">ES332_D06G175400v1</name>
</gene>
<proteinExistence type="predicted"/>
<protein>
    <submittedName>
        <fullName evidence="1">Uncharacterized protein</fullName>
    </submittedName>
</protein>
<dbReference type="AlphaFoldDB" id="A0A5D2KKB3"/>
<name>A0A5D2KKB3_GOSTO</name>